<dbReference type="STRING" id="2656787.A0A370U0X2"/>
<dbReference type="Pfam" id="PF00416">
    <property type="entry name" value="Ribosomal_S13"/>
    <property type="match status" value="1"/>
</dbReference>
<dbReference type="Gene3D" id="4.10.910.10">
    <property type="entry name" value="30s ribosomal protein s13, domain 2"/>
    <property type="match status" value="1"/>
</dbReference>
<dbReference type="InterPro" id="IPR018269">
    <property type="entry name" value="Ribosomal_uS13_CS"/>
</dbReference>
<dbReference type="InterPro" id="IPR001892">
    <property type="entry name" value="Ribosomal_uS13"/>
</dbReference>
<reference evidence="6 7" key="1">
    <citation type="journal article" date="2018" name="IMA Fungus">
        <title>IMA Genome-F 9: Draft genome sequence of Annulohypoxylon stygium, Aspergillus mulundensis, Berkeleyomyces basicola (syn. Thielaviopsis basicola), Ceratocystis smalleyi, two Cercospora beticola strains, Coleophoma cylindrospora, Fusarium fracticaudum, Phialophora cf. hyalina, and Morchella septimelata.</title>
        <authorList>
            <person name="Wingfield B.D."/>
            <person name="Bills G.F."/>
            <person name="Dong Y."/>
            <person name="Huang W."/>
            <person name="Nel W.J."/>
            <person name="Swalarsk-Parry B.S."/>
            <person name="Vaghefi N."/>
            <person name="Wilken P.M."/>
            <person name="An Z."/>
            <person name="de Beer Z.W."/>
            <person name="De Vos L."/>
            <person name="Chen L."/>
            <person name="Duong T.A."/>
            <person name="Gao Y."/>
            <person name="Hammerbacher A."/>
            <person name="Kikkert J.R."/>
            <person name="Li Y."/>
            <person name="Li H."/>
            <person name="Li K."/>
            <person name="Li Q."/>
            <person name="Liu X."/>
            <person name="Ma X."/>
            <person name="Naidoo K."/>
            <person name="Pethybridge S.J."/>
            <person name="Sun J."/>
            <person name="Steenkamp E.T."/>
            <person name="van der Nest M.A."/>
            <person name="van Wyk S."/>
            <person name="Wingfield M.J."/>
            <person name="Xiong C."/>
            <person name="Yue Q."/>
            <person name="Zhang X."/>
        </authorList>
    </citation>
    <scope>NUCLEOTIDE SEQUENCE [LARGE SCALE GENOMIC DNA]</scope>
    <source>
        <strain evidence="6 7">BP 5553</strain>
    </source>
</reference>
<dbReference type="Pfam" id="PF06985">
    <property type="entry name" value="HET"/>
    <property type="match status" value="1"/>
</dbReference>
<evidence type="ECO:0000256" key="2">
    <source>
        <dbReference type="ARBA" id="ARBA00022980"/>
    </source>
</evidence>
<dbReference type="EMBL" id="NPIC01000001">
    <property type="protein sequence ID" value="RDL41417.1"/>
    <property type="molecule type" value="Genomic_DNA"/>
</dbReference>
<sequence>MALNAELSSMTIETDLRRKVRENIKRLRDMGSYRGRRHAMGLPVRGQRTRSQENGRLGPGMSSFERPHQSKCAARYSQPAIAVLASKASTISQYCVINLHHHNANIVGTNPAIPRTATEPEPKPALLRSFASVFMSIICPEGSALLALGDGDVDNLAQRSRGKSLSKRRVDIQLRCNFVFDSQIAHHERLEIVGWQNGTSALCGACTFCSLLKDGLGRTLDLELWERNWKIPRPFVGLVPGQTLSMDICLKKLEYQKDPTPWAIGRKNVATWDLYEVLFGGHAVLSFDADSGPNSWKIGIKVAFELFGDEDDPVAKGLNIHRRPLDSSPLSERNTRNIQSWINECDKNHTKCCLDADQLSFLPTRLLDVGNATSGAQPRLILSLETFGHLSPESNSPTYIALSYCWPSSGHAPWLLKTTRATIAERLQGIGVDTMPQTFRDAVTLARVLNIQYIWIDSLCIVQDDSLDWQVESSKMSEIFSNAYLTVITAAGASCYDSFLQRDLPRPTCIVPFQFNLSGYVKGRLGFRYRHHWATDKMAEIRVGRWITRGWTFQEERLAKRVLMFGESKFFFDCRTVERVEDTMLCKPRPDWVDTVNEIPHTGPENTLRIGNGGDYLYQQRTPFDHWQTLCGHYSRRQLTYSKDKLPAISGMANKIAKKVQSDYLAGLWRDHLMHDLFWLTVGMAKKPEKYRAPSWSWASLDGRVKWPTWRFCVRQECELYCEISDAQTTVEGLDHFGAVAGGFLKISGMLLEVEVSWPPKSPKTEFPWRVCANGQLVAQGNLDIERGAEDASHEVEIKTCWALLVAKCKGKLVEQPKPRGLLLQKVERDGHDGMDEFQRVGVFRVFPDLTVDIVSPLSPWEKLERESITIV</sequence>
<dbReference type="RefSeq" id="XP_031874073.1">
    <property type="nucleotide sequence ID" value="XM_032010019.1"/>
</dbReference>
<keyword evidence="3" id="KW-0687">Ribonucleoprotein</keyword>
<comment type="caution">
    <text evidence="6">The sequence shown here is derived from an EMBL/GenBank/DDBJ whole genome shotgun (WGS) entry which is preliminary data.</text>
</comment>
<dbReference type="Proteomes" id="UP000254866">
    <property type="component" value="Unassembled WGS sequence"/>
</dbReference>
<evidence type="ECO:0000256" key="3">
    <source>
        <dbReference type="ARBA" id="ARBA00023274"/>
    </source>
</evidence>
<dbReference type="InterPro" id="IPR027437">
    <property type="entry name" value="Rbsml_uS13_C"/>
</dbReference>
<dbReference type="GO" id="GO:1990904">
    <property type="term" value="C:ribonucleoprotein complex"/>
    <property type="evidence" value="ECO:0007669"/>
    <property type="project" value="UniProtKB-KW"/>
</dbReference>
<dbReference type="InterPro" id="IPR010979">
    <property type="entry name" value="Ribosomal_uS13-like_H2TH"/>
</dbReference>
<dbReference type="InterPro" id="IPR010730">
    <property type="entry name" value="HET"/>
</dbReference>
<comment type="similarity">
    <text evidence="1">Belongs to the universal ribosomal protein uS13 family.</text>
</comment>
<keyword evidence="2" id="KW-0689">Ribosomal protein</keyword>
<gene>
    <name evidence="6" type="ORF">BP5553_01396</name>
</gene>
<dbReference type="OrthoDB" id="5347061at2759"/>
<feature type="region of interest" description="Disordered" evidence="4">
    <location>
        <begin position="45"/>
        <end position="66"/>
    </location>
</feature>
<name>A0A370U0X2_9HELO</name>
<evidence type="ECO:0000313" key="6">
    <source>
        <dbReference type="EMBL" id="RDL41417.1"/>
    </source>
</evidence>
<dbReference type="PROSITE" id="PS50159">
    <property type="entry name" value="RIBOSOMAL_S13_2"/>
    <property type="match status" value="1"/>
</dbReference>
<evidence type="ECO:0000259" key="5">
    <source>
        <dbReference type="Pfam" id="PF06985"/>
    </source>
</evidence>
<dbReference type="GO" id="GO:0005840">
    <property type="term" value="C:ribosome"/>
    <property type="evidence" value="ECO:0007669"/>
    <property type="project" value="UniProtKB-KW"/>
</dbReference>
<dbReference type="PANTHER" id="PTHR33112:SF16">
    <property type="entry name" value="HETEROKARYON INCOMPATIBILITY DOMAIN-CONTAINING PROTEIN"/>
    <property type="match status" value="1"/>
</dbReference>
<protein>
    <recommendedName>
        <fullName evidence="5">Heterokaryon incompatibility domain-containing protein</fullName>
    </recommendedName>
</protein>
<evidence type="ECO:0000256" key="4">
    <source>
        <dbReference type="SAM" id="MobiDB-lite"/>
    </source>
</evidence>
<dbReference type="GeneID" id="43594245"/>
<proteinExistence type="inferred from homology"/>
<dbReference type="GO" id="GO:0003723">
    <property type="term" value="F:RNA binding"/>
    <property type="evidence" value="ECO:0007669"/>
    <property type="project" value="InterPro"/>
</dbReference>
<dbReference type="GO" id="GO:0003735">
    <property type="term" value="F:structural constituent of ribosome"/>
    <property type="evidence" value="ECO:0007669"/>
    <property type="project" value="InterPro"/>
</dbReference>
<organism evidence="6 7">
    <name type="scientific">Venustampulla echinocandica</name>
    <dbReference type="NCBI Taxonomy" id="2656787"/>
    <lineage>
        <taxon>Eukaryota</taxon>
        <taxon>Fungi</taxon>
        <taxon>Dikarya</taxon>
        <taxon>Ascomycota</taxon>
        <taxon>Pezizomycotina</taxon>
        <taxon>Leotiomycetes</taxon>
        <taxon>Helotiales</taxon>
        <taxon>Pleuroascaceae</taxon>
        <taxon>Venustampulla</taxon>
    </lineage>
</organism>
<dbReference type="GO" id="GO:0006412">
    <property type="term" value="P:translation"/>
    <property type="evidence" value="ECO:0007669"/>
    <property type="project" value="InterPro"/>
</dbReference>
<evidence type="ECO:0000313" key="7">
    <source>
        <dbReference type="Proteomes" id="UP000254866"/>
    </source>
</evidence>
<feature type="domain" description="Heterokaryon incompatibility" evidence="5">
    <location>
        <begin position="399"/>
        <end position="555"/>
    </location>
</feature>
<dbReference type="PROSITE" id="PS00646">
    <property type="entry name" value="RIBOSOMAL_S13_1"/>
    <property type="match status" value="1"/>
</dbReference>
<dbReference type="SUPFAM" id="SSF46946">
    <property type="entry name" value="S13-like H2TH domain"/>
    <property type="match status" value="1"/>
</dbReference>
<accession>A0A370U0X2</accession>
<keyword evidence="7" id="KW-1185">Reference proteome</keyword>
<dbReference type="PANTHER" id="PTHR33112">
    <property type="entry name" value="DOMAIN PROTEIN, PUTATIVE-RELATED"/>
    <property type="match status" value="1"/>
</dbReference>
<dbReference type="AlphaFoldDB" id="A0A370U0X2"/>
<evidence type="ECO:0000256" key="1">
    <source>
        <dbReference type="ARBA" id="ARBA00008080"/>
    </source>
</evidence>